<evidence type="ECO:0000256" key="2">
    <source>
        <dbReference type="ARBA" id="ARBA00023157"/>
    </source>
</evidence>
<evidence type="ECO:0000313" key="5">
    <source>
        <dbReference type="EMBL" id="KAJ1161141.1"/>
    </source>
</evidence>
<keyword evidence="6" id="KW-1185">Reference proteome</keyword>
<accession>A0AAV7SBC8</accession>
<evidence type="ECO:0000256" key="1">
    <source>
        <dbReference type="ARBA" id="ARBA00022737"/>
    </source>
</evidence>
<dbReference type="Pfam" id="PF00024">
    <property type="entry name" value="PAN_1"/>
    <property type="match status" value="3"/>
</dbReference>
<dbReference type="GO" id="GO:0006508">
    <property type="term" value="P:proteolysis"/>
    <property type="evidence" value="ECO:0007669"/>
    <property type="project" value="InterPro"/>
</dbReference>
<dbReference type="SMART" id="SM00223">
    <property type="entry name" value="APPLE"/>
    <property type="match status" value="4"/>
</dbReference>
<feature type="region of interest" description="Disordered" evidence="3">
    <location>
        <begin position="1"/>
        <end position="30"/>
    </location>
</feature>
<feature type="compositionally biased region" description="Basic and acidic residues" evidence="3">
    <location>
        <begin position="88"/>
        <end position="113"/>
    </location>
</feature>
<evidence type="ECO:0000313" key="6">
    <source>
        <dbReference type="Proteomes" id="UP001066276"/>
    </source>
</evidence>
<dbReference type="Gene3D" id="3.50.4.10">
    <property type="entry name" value="Hepatocyte Growth Factor"/>
    <property type="match status" value="4"/>
</dbReference>
<keyword evidence="2" id="KW-1015">Disulfide bond</keyword>
<dbReference type="InterPro" id="IPR003609">
    <property type="entry name" value="Pan_app"/>
</dbReference>
<evidence type="ECO:0000259" key="4">
    <source>
        <dbReference type="PROSITE" id="PS50948"/>
    </source>
</evidence>
<feature type="domain" description="Apple" evidence="4">
    <location>
        <begin position="483"/>
        <end position="566"/>
    </location>
</feature>
<keyword evidence="1" id="KW-0677">Repeat</keyword>
<dbReference type="Proteomes" id="UP001066276">
    <property type="component" value="Chromosome 4_2"/>
</dbReference>
<feature type="compositionally biased region" description="Polar residues" evidence="3">
    <location>
        <begin position="1"/>
        <end position="11"/>
    </location>
</feature>
<sequence>MSSPAGGSSETGEAPAKIAAPGCTSAKASPAFTAKRKRKLRIWPKAIKGFHVSQEFHVESGSLSRWVLWAVLNLRWWLPVGATDRTLSRRGENTRRRTTQEEKDRKASRREQAGTRLSGSRLKKHQVVKTMQPWYWGRQMLLPGPWTSEQSFWHRRSYVYKLSWGSRPSKQAGQEWGTGLSVECASQSFFTDKIMKYFILLQVFLVCATANEDATLLENVDFPGNDIERILAPDAECCQVYCTAHFNCRFFTFVLRHPDIPSYSCFLKRTDNGLPVRRTTLQNAVSGFRLSATDPEKHSCFTKTYQDVDFLGSDIRALVRENPTECQDACSESLDCQFFTYVTENYNLAPHLRKMCFQKFATNLPSPPVINILEGVVSGFSPRDCFDQNACGATCTEYLLPDVDFSGNDFEQVLAPDAEYCQLICSNHPRCQYFTYLTSDWTTDNRKFFCYLKSSATLMPSITPLSNVISGFSLRSFGDKSTCSDHMFKGLDFPGNDRGVMKAESHLQCQEFCKEDPFCLFFTYVEDTFSNVAQRKDCYLKSLIALRKPPQINELKDVVSGFSRPQTEDPLTV</sequence>
<dbReference type="EMBL" id="JANPWB010000008">
    <property type="protein sequence ID" value="KAJ1161141.1"/>
    <property type="molecule type" value="Genomic_DNA"/>
</dbReference>
<organism evidence="5 6">
    <name type="scientific">Pleurodeles waltl</name>
    <name type="common">Iberian ribbed newt</name>
    <dbReference type="NCBI Taxonomy" id="8319"/>
    <lineage>
        <taxon>Eukaryota</taxon>
        <taxon>Metazoa</taxon>
        <taxon>Chordata</taxon>
        <taxon>Craniata</taxon>
        <taxon>Vertebrata</taxon>
        <taxon>Euteleostomi</taxon>
        <taxon>Amphibia</taxon>
        <taxon>Batrachia</taxon>
        <taxon>Caudata</taxon>
        <taxon>Salamandroidea</taxon>
        <taxon>Salamandridae</taxon>
        <taxon>Pleurodelinae</taxon>
        <taxon>Pleurodeles</taxon>
    </lineage>
</organism>
<protein>
    <recommendedName>
        <fullName evidence="4">Apple domain-containing protein</fullName>
    </recommendedName>
</protein>
<name>A0AAV7SBC8_PLEWA</name>
<proteinExistence type="predicted"/>
<dbReference type="InterPro" id="IPR000177">
    <property type="entry name" value="Apple"/>
</dbReference>
<dbReference type="AlphaFoldDB" id="A0AAV7SBC8"/>
<evidence type="ECO:0000256" key="3">
    <source>
        <dbReference type="SAM" id="MobiDB-lite"/>
    </source>
</evidence>
<dbReference type="GO" id="GO:0005576">
    <property type="term" value="C:extracellular region"/>
    <property type="evidence" value="ECO:0007669"/>
    <property type="project" value="InterPro"/>
</dbReference>
<reference evidence="5" key="1">
    <citation type="journal article" date="2022" name="bioRxiv">
        <title>Sequencing and chromosome-scale assembly of the giantPleurodeles waltlgenome.</title>
        <authorList>
            <person name="Brown T."/>
            <person name="Elewa A."/>
            <person name="Iarovenko S."/>
            <person name="Subramanian E."/>
            <person name="Araus A.J."/>
            <person name="Petzold A."/>
            <person name="Susuki M."/>
            <person name="Suzuki K.-i.T."/>
            <person name="Hayashi T."/>
            <person name="Toyoda A."/>
            <person name="Oliveira C."/>
            <person name="Osipova E."/>
            <person name="Leigh N.D."/>
            <person name="Simon A."/>
            <person name="Yun M.H."/>
        </authorList>
    </citation>
    <scope>NUCLEOTIDE SEQUENCE</scope>
    <source>
        <strain evidence="5">20211129_DDA</strain>
        <tissue evidence="5">Liver</tissue>
    </source>
</reference>
<feature type="domain" description="Apple" evidence="4">
    <location>
        <begin position="207"/>
        <end position="292"/>
    </location>
</feature>
<comment type="caution">
    <text evidence="5">The sequence shown here is derived from an EMBL/GenBank/DDBJ whole genome shotgun (WGS) entry which is preliminary data.</text>
</comment>
<feature type="domain" description="Apple" evidence="4">
    <location>
        <begin position="395"/>
        <end position="476"/>
    </location>
</feature>
<dbReference type="PANTHER" id="PTHR33946">
    <property type="match status" value="1"/>
</dbReference>
<dbReference type="Pfam" id="PF14295">
    <property type="entry name" value="PAN_4"/>
    <property type="match status" value="1"/>
</dbReference>
<feature type="domain" description="Apple" evidence="4">
    <location>
        <begin position="300"/>
        <end position="385"/>
    </location>
</feature>
<dbReference type="PANTHER" id="PTHR33946:SF4">
    <property type="entry name" value="COAGULATION FACTOR XI"/>
    <property type="match status" value="1"/>
</dbReference>
<dbReference type="PROSITE" id="PS50948">
    <property type="entry name" value="PAN"/>
    <property type="match status" value="4"/>
</dbReference>
<dbReference type="CDD" id="cd01100">
    <property type="entry name" value="APPLE_Factor_XI_like"/>
    <property type="match status" value="4"/>
</dbReference>
<feature type="region of interest" description="Disordered" evidence="3">
    <location>
        <begin position="88"/>
        <end position="118"/>
    </location>
</feature>
<gene>
    <name evidence="5" type="ORF">NDU88_001628</name>
</gene>